<dbReference type="GO" id="GO:0005049">
    <property type="term" value="F:nuclear export signal receptor activity"/>
    <property type="evidence" value="ECO:0007669"/>
    <property type="project" value="TreeGrafter"/>
</dbReference>
<dbReference type="EMBL" id="KN846982">
    <property type="protein sequence ID" value="KIW97062.1"/>
    <property type="molecule type" value="Genomic_DNA"/>
</dbReference>
<dbReference type="OrthoDB" id="3268246at2759"/>
<dbReference type="RefSeq" id="XP_016623731.1">
    <property type="nucleotide sequence ID" value="XM_016760210.1"/>
</dbReference>
<dbReference type="GO" id="GO:0005635">
    <property type="term" value="C:nuclear envelope"/>
    <property type="evidence" value="ECO:0007669"/>
    <property type="project" value="TreeGrafter"/>
</dbReference>
<dbReference type="GO" id="GO:0005829">
    <property type="term" value="C:cytosol"/>
    <property type="evidence" value="ECO:0007669"/>
    <property type="project" value="TreeGrafter"/>
</dbReference>
<dbReference type="PROSITE" id="PS50166">
    <property type="entry name" value="IMPORTIN_B_NT"/>
    <property type="match status" value="1"/>
</dbReference>
<evidence type="ECO:0000256" key="5">
    <source>
        <dbReference type="ARBA" id="ARBA00022490"/>
    </source>
</evidence>
<evidence type="ECO:0000256" key="4">
    <source>
        <dbReference type="ARBA" id="ARBA00022448"/>
    </source>
</evidence>
<gene>
    <name evidence="9" type="ORF">Z519_02454</name>
</gene>
<evidence type="ECO:0000313" key="10">
    <source>
        <dbReference type="Proteomes" id="UP000053789"/>
    </source>
</evidence>
<dbReference type="SUPFAM" id="SSF48371">
    <property type="entry name" value="ARM repeat"/>
    <property type="match status" value="1"/>
</dbReference>
<dbReference type="VEuPathDB" id="FungiDB:Z519_02454"/>
<dbReference type="HOGENOM" id="CLU_009614_0_0_1"/>
<dbReference type="GO" id="GO:0006611">
    <property type="term" value="P:protein export from nucleus"/>
    <property type="evidence" value="ECO:0007669"/>
    <property type="project" value="TreeGrafter"/>
</dbReference>
<evidence type="ECO:0000256" key="3">
    <source>
        <dbReference type="ARBA" id="ARBA00008669"/>
    </source>
</evidence>
<proteinExistence type="inferred from homology"/>
<dbReference type="PANTHER" id="PTHR10997:SF8">
    <property type="entry name" value="EXPORTIN-2"/>
    <property type="match status" value="1"/>
</dbReference>
<comment type="similarity">
    <text evidence="3">Belongs to the XPO2/CSE1 family.</text>
</comment>
<protein>
    <recommendedName>
        <fullName evidence="8">Importin N-terminal domain-containing protein</fullName>
    </recommendedName>
</protein>
<organism evidence="9 10">
    <name type="scientific">Cladophialophora bantiana (strain ATCC 10958 / CBS 173.52 / CDC B-1940 / NIH 8579)</name>
    <name type="common">Xylohypha bantiana</name>
    <dbReference type="NCBI Taxonomy" id="1442370"/>
    <lineage>
        <taxon>Eukaryota</taxon>
        <taxon>Fungi</taxon>
        <taxon>Dikarya</taxon>
        <taxon>Ascomycota</taxon>
        <taxon>Pezizomycotina</taxon>
        <taxon>Eurotiomycetes</taxon>
        <taxon>Chaetothyriomycetidae</taxon>
        <taxon>Chaetothyriales</taxon>
        <taxon>Herpotrichiellaceae</taxon>
        <taxon>Cladophialophora</taxon>
    </lineage>
</organism>
<evidence type="ECO:0000256" key="2">
    <source>
        <dbReference type="ARBA" id="ARBA00004496"/>
    </source>
</evidence>
<evidence type="ECO:0000256" key="6">
    <source>
        <dbReference type="ARBA" id="ARBA00022927"/>
    </source>
</evidence>
<dbReference type="GeneID" id="27695382"/>
<evidence type="ECO:0000256" key="7">
    <source>
        <dbReference type="ARBA" id="ARBA00023242"/>
    </source>
</evidence>
<dbReference type="AlphaFoldDB" id="A0A0D2GFE0"/>
<dbReference type="GO" id="GO:0031267">
    <property type="term" value="F:small GTPase binding"/>
    <property type="evidence" value="ECO:0007669"/>
    <property type="project" value="InterPro"/>
</dbReference>
<keyword evidence="5" id="KW-0963">Cytoplasm</keyword>
<dbReference type="Pfam" id="PF03810">
    <property type="entry name" value="IBN_N"/>
    <property type="match status" value="1"/>
</dbReference>
<dbReference type="Pfam" id="PF03378">
    <property type="entry name" value="CAS_CSE1"/>
    <property type="match status" value="1"/>
</dbReference>
<accession>A0A0D2GFE0</accession>
<comment type="subcellular location">
    <subcellularLocation>
        <location evidence="2">Cytoplasm</location>
    </subcellularLocation>
    <subcellularLocation>
        <location evidence="1">Nucleus</location>
    </subcellularLocation>
</comment>
<dbReference type="Proteomes" id="UP000053789">
    <property type="component" value="Unassembled WGS sequence"/>
</dbReference>
<dbReference type="Pfam" id="PF08506">
    <property type="entry name" value="Cse1"/>
    <property type="match status" value="1"/>
</dbReference>
<evidence type="ECO:0000313" key="9">
    <source>
        <dbReference type="EMBL" id="KIW97062.1"/>
    </source>
</evidence>
<keyword evidence="6" id="KW-0653">Protein transport</keyword>
<dbReference type="Gene3D" id="1.25.10.10">
    <property type="entry name" value="Leucine-rich Repeat Variant"/>
    <property type="match status" value="1"/>
</dbReference>
<dbReference type="InterPro" id="IPR013713">
    <property type="entry name" value="XPO2_central"/>
</dbReference>
<feature type="domain" description="Importin N-terminal" evidence="8">
    <location>
        <begin position="23"/>
        <end position="96"/>
    </location>
</feature>
<keyword evidence="4" id="KW-0813">Transport</keyword>
<dbReference type="PANTHER" id="PTHR10997">
    <property type="entry name" value="IMPORTIN-7, 8, 11"/>
    <property type="match status" value="1"/>
</dbReference>
<dbReference type="InterPro" id="IPR001494">
    <property type="entry name" value="Importin-beta_N"/>
</dbReference>
<keyword evidence="10" id="KW-1185">Reference proteome</keyword>
<dbReference type="FunFam" id="1.25.10.10:FF:000057">
    <property type="entry name" value="Exportin-2 isoform 1"/>
    <property type="match status" value="1"/>
</dbReference>
<reference evidence="9" key="1">
    <citation type="submission" date="2015-01" db="EMBL/GenBank/DDBJ databases">
        <title>The Genome Sequence of Cladophialophora bantiana CBS 173.52.</title>
        <authorList>
            <consortium name="The Broad Institute Genomics Platform"/>
            <person name="Cuomo C."/>
            <person name="de Hoog S."/>
            <person name="Gorbushina A."/>
            <person name="Stielow B."/>
            <person name="Teixiera M."/>
            <person name="Abouelleil A."/>
            <person name="Chapman S.B."/>
            <person name="Priest M."/>
            <person name="Young S.K."/>
            <person name="Wortman J."/>
            <person name="Nusbaum C."/>
            <person name="Birren B."/>
        </authorList>
    </citation>
    <scope>NUCLEOTIDE SEQUENCE [LARGE SCALE GENOMIC DNA]</scope>
    <source>
        <strain evidence="9">CBS 173.52</strain>
    </source>
</reference>
<keyword evidence="7" id="KW-0539">Nucleus</keyword>
<dbReference type="InterPro" id="IPR005043">
    <property type="entry name" value="XPO2_C"/>
</dbReference>
<dbReference type="GO" id="GO:0006606">
    <property type="term" value="P:protein import into nucleus"/>
    <property type="evidence" value="ECO:0007669"/>
    <property type="project" value="TreeGrafter"/>
</dbReference>
<dbReference type="InterPro" id="IPR016024">
    <property type="entry name" value="ARM-type_fold"/>
</dbReference>
<sequence length="961" mass="108130">MASLAALAQLLDASLDPRQNKEAELKIRAEEKKPGFAISLLQITASSNFQYNTRLASALFFKNFIRRSWTDVEGNYKLPHQDVNAIKTEIVGLMISVPRGIQTQLGEAISVIADSDFWERWDTLVDDLISRLKPGDPVVNAGVLQVAHSIFARWRPLFRSDELFTEINHVLSKFAQPFLSLWQSLDAYIEAHSNDKAALQNAFAELDLVLQLFYDLSCQDLSPVFEDNLEGISGLLLKYLRYDNPLLHTDDESEAGPLENIKSNIFEALTLYIGKYYDDFSKYVRSFVESSWNLLTTTGPEPKNDILVSKALQFLTSIGGISEQAQTFNDPNVQHQIIEKVILPNVALRDSDVEMFEDEPIEFIRRDLEGSDSETRRRAAGDFLRQLSDQFEQSVTGIAMTYVQKCFQEFAANPQQDWRAKDTAVSVFFATAAKGATTTTHGVTKTNSLVDIGDFFSKHLASDLQDDNAQPLIKVDAIKYLYVFRSIITRDQWQQVMPLLVNHLGNSNYCVYTYAAVAVERVLAMTDETGRPVIDPAHIKPLASNLLEHLFSLVEKDQTPQKVQENEFVMRCIMRVLVVLREDISAVADSVLRHLTTITTIISSNPSNPKFYYYHFESLGALIRFTPPAHAGVLASHLFNPFAAILSNNVEEFIPYTFQLMGALLEAEPNKPLPPEYTPLIGPVLGPTLWDQRGNIPALVRLLAAIIPRAAGELVSSNQVESVLGIFQKLVSTKVYESYGFDLLEVSISTFQPSALEQYWVHILNIMLTRLQSKQSQAFQLRFVRFYHFVSSHQEKGLGTDFFVAATDRVQHDVFRQLYLSIILPKTQELARPLDRKMAAISLTKSLADSQAFVDRYPKGWLLTCNALLKLLEDPPLPPKADAAIAELDVEDSSFGVGFTQLNTIRPPPLDPFPEVTDLRRWVGHYLKAADQRHGGRIGRVVNETLSPDAKKVLNAYMTLQ</sequence>
<name>A0A0D2GFE0_CLAB1</name>
<evidence type="ECO:0000259" key="8">
    <source>
        <dbReference type="PROSITE" id="PS50166"/>
    </source>
</evidence>
<dbReference type="InterPro" id="IPR011989">
    <property type="entry name" value="ARM-like"/>
</dbReference>
<evidence type="ECO:0000256" key="1">
    <source>
        <dbReference type="ARBA" id="ARBA00004123"/>
    </source>
</evidence>
<dbReference type="SMART" id="SM00913">
    <property type="entry name" value="IBN_N"/>
    <property type="match status" value="1"/>
</dbReference>